<dbReference type="EMBL" id="JAJOMB010000001">
    <property type="protein sequence ID" value="MCD5309507.1"/>
    <property type="molecule type" value="Genomic_DNA"/>
</dbReference>
<evidence type="ECO:0000256" key="1">
    <source>
        <dbReference type="SAM" id="SignalP"/>
    </source>
</evidence>
<keyword evidence="3" id="KW-1185">Reference proteome</keyword>
<accession>A0A9X1SRC1</accession>
<evidence type="ECO:0008006" key="4">
    <source>
        <dbReference type="Google" id="ProtNLM"/>
    </source>
</evidence>
<keyword evidence="1" id="KW-0732">Signal</keyword>
<proteinExistence type="predicted"/>
<feature type="chain" id="PRO_5040812556" description="Calcium-binding protein" evidence="1">
    <location>
        <begin position="30"/>
        <end position="299"/>
    </location>
</feature>
<feature type="signal peptide" evidence="1">
    <location>
        <begin position="1"/>
        <end position="29"/>
    </location>
</feature>
<name>A0A9X1SRC1_9ACTN</name>
<gene>
    <name evidence="2" type="ORF">LR394_01240</name>
</gene>
<dbReference type="AlphaFoldDB" id="A0A9X1SRC1"/>
<sequence>MRTRPLILALGAATALTVGLLAPAGAASAASSGTPEPLEKIVKSAERAATDGDDCKITGTTPQKLTLGIAPKTVQFGVSTSCDDADHAMKWAVTGDLVGTSAHATWFGACTYTYTGPATLKCPAGQDTLDLIGTGEFQGNAMAGKQNAYVYAFDDANGNNRDDDTELECDADGNCTKTSSGRDNITTELQLLRRTSWGKNNDRVSKDKVKSGAKITLTSQLTRASWDTGKNEKFGPTVKLQFKPNTQSTFKTVRTVPSTGDSTSVTVTAKRSGVFRFAYRGDETSAPSISWGVGVTVTK</sequence>
<organism evidence="2 3">
    <name type="scientific">Kineosporia babensis</name>
    <dbReference type="NCBI Taxonomy" id="499548"/>
    <lineage>
        <taxon>Bacteria</taxon>
        <taxon>Bacillati</taxon>
        <taxon>Actinomycetota</taxon>
        <taxon>Actinomycetes</taxon>
        <taxon>Kineosporiales</taxon>
        <taxon>Kineosporiaceae</taxon>
        <taxon>Kineosporia</taxon>
    </lineage>
</organism>
<dbReference type="Proteomes" id="UP001138997">
    <property type="component" value="Unassembled WGS sequence"/>
</dbReference>
<reference evidence="2" key="1">
    <citation type="submission" date="2021-11" db="EMBL/GenBank/DDBJ databases">
        <title>Streptomyces corallinus and Kineosporia corallina sp. nov., two new coral-derived marine actinobacteria.</title>
        <authorList>
            <person name="Buangrab K."/>
            <person name="Sutthacheep M."/>
            <person name="Yeemin T."/>
            <person name="Harunari E."/>
            <person name="Igarashi Y."/>
            <person name="Sripreechasak P."/>
            <person name="Kanchanasin P."/>
            <person name="Tanasupawat S."/>
            <person name="Phongsopitanun W."/>
        </authorList>
    </citation>
    <scope>NUCLEOTIDE SEQUENCE</scope>
    <source>
        <strain evidence="2">JCM 31032</strain>
    </source>
</reference>
<evidence type="ECO:0000313" key="3">
    <source>
        <dbReference type="Proteomes" id="UP001138997"/>
    </source>
</evidence>
<evidence type="ECO:0000313" key="2">
    <source>
        <dbReference type="EMBL" id="MCD5309507.1"/>
    </source>
</evidence>
<dbReference type="RefSeq" id="WP_231438432.1">
    <property type="nucleotide sequence ID" value="NZ_JAJOMB010000001.1"/>
</dbReference>
<protein>
    <recommendedName>
        <fullName evidence="4">Calcium-binding protein</fullName>
    </recommendedName>
</protein>
<comment type="caution">
    <text evidence="2">The sequence shown here is derived from an EMBL/GenBank/DDBJ whole genome shotgun (WGS) entry which is preliminary data.</text>
</comment>